<evidence type="ECO:0000259" key="14">
    <source>
        <dbReference type="PROSITE" id="PS51915"/>
    </source>
</evidence>
<feature type="domain" description="C2H2-type" evidence="13">
    <location>
        <begin position="174"/>
        <end position="196"/>
    </location>
</feature>
<dbReference type="PROSITE" id="PS50157">
    <property type="entry name" value="ZINC_FINGER_C2H2_2"/>
    <property type="match status" value="6"/>
</dbReference>
<gene>
    <name evidence="15" type="ORF">CHIRRI_LOCUS2791</name>
</gene>
<dbReference type="OrthoDB" id="7736123at2759"/>
<dbReference type="Pfam" id="PF13894">
    <property type="entry name" value="zf-C2H2_4"/>
    <property type="match status" value="1"/>
</dbReference>
<dbReference type="AlphaFoldDB" id="A0A9N9RMS5"/>
<evidence type="ECO:0000256" key="1">
    <source>
        <dbReference type="ARBA" id="ARBA00004123"/>
    </source>
</evidence>
<keyword evidence="16" id="KW-1185">Reference proteome</keyword>
<evidence type="ECO:0000256" key="10">
    <source>
        <dbReference type="PROSITE-ProRule" id="PRU00042"/>
    </source>
</evidence>
<dbReference type="GO" id="GO:0010468">
    <property type="term" value="P:regulation of gene expression"/>
    <property type="evidence" value="ECO:0007669"/>
    <property type="project" value="TreeGrafter"/>
</dbReference>
<evidence type="ECO:0000259" key="13">
    <source>
        <dbReference type="PROSITE" id="PS50157"/>
    </source>
</evidence>
<feature type="domain" description="C2H2-type" evidence="13">
    <location>
        <begin position="289"/>
        <end position="317"/>
    </location>
</feature>
<evidence type="ECO:0000256" key="7">
    <source>
        <dbReference type="ARBA" id="ARBA00023125"/>
    </source>
</evidence>
<feature type="binding site" evidence="11">
    <location>
        <position position="7"/>
    </location>
    <ligand>
        <name>Zn(2+)</name>
        <dbReference type="ChEBI" id="CHEBI:29105"/>
    </ligand>
</feature>
<dbReference type="InterPro" id="IPR012934">
    <property type="entry name" value="Znf_AD"/>
</dbReference>
<dbReference type="InterPro" id="IPR036236">
    <property type="entry name" value="Znf_C2H2_sf"/>
</dbReference>
<feature type="domain" description="C2H2-type" evidence="13">
    <location>
        <begin position="144"/>
        <end position="171"/>
    </location>
</feature>
<evidence type="ECO:0000256" key="8">
    <source>
        <dbReference type="ARBA" id="ARBA00023163"/>
    </source>
</evidence>
<evidence type="ECO:0000313" key="16">
    <source>
        <dbReference type="Proteomes" id="UP001153620"/>
    </source>
</evidence>
<evidence type="ECO:0000256" key="9">
    <source>
        <dbReference type="ARBA" id="ARBA00023242"/>
    </source>
</evidence>
<accession>A0A9N9RMS5</accession>
<keyword evidence="2 11" id="KW-0479">Metal-binding</keyword>
<dbReference type="PANTHER" id="PTHR16515">
    <property type="entry name" value="PR DOMAIN ZINC FINGER PROTEIN"/>
    <property type="match status" value="1"/>
</dbReference>
<dbReference type="Proteomes" id="UP001153620">
    <property type="component" value="Chromosome 1"/>
</dbReference>
<dbReference type="SMART" id="SM00355">
    <property type="entry name" value="ZnF_C2H2"/>
    <property type="match status" value="6"/>
</dbReference>
<feature type="binding site" evidence="11">
    <location>
        <position position="10"/>
    </location>
    <ligand>
        <name>Zn(2+)</name>
        <dbReference type="ChEBI" id="CHEBI:29105"/>
    </ligand>
</feature>
<sequence length="364" mass="43244">MSGNELCRLCLKDLNQNEKFHEITEEIREEFTNVTQMELILTESHSNTICELCLRSLLLASAVKLQFIENQQKFYRENDFEEMIHLEPDINVSTGFDSSINFVNVMTIKQEPEDPVNEKKTKNSQKKNEKSMLKIQNVKSMQKLECDICNKFYSSQKTLKEHQMLHFRKLSPEFKCEVCGKTFMRMKTLRRHKLLHDPSFAKVAVSCPICDRRFQSKPGLHAHMMQHKEPRFSCDLCDKPFFKKFGLQYHMETFHLKERNFECPHCNKTYIKDSHLTLHIQVEHENKKFYCGLCRQDFRRKGNCREHILMLHPETNPKLVESIIKDELKVIRNRLNICMKGTSKFTHSQQFPRKSSYLFLYTSN</sequence>
<reference evidence="15" key="2">
    <citation type="submission" date="2022-10" db="EMBL/GenBank/DDBJ databases">
        <authorList>
            <consortium name="ENA_rothamsted_submissions"/>
            <consortium name="culmorum"/>
            <person name="King R."/>
        </authorList>
    </citation>
    <scope>NUCLEOTIDE SEQUENCE</scope>
</reference>
<dbReference type="Pfam" id="PF00096">
    <property type="entry name" value="zf-C2H2"/>
    <property type="match status" value="4"/>
</dbReference>
<feature type="domain" description="C2H2-type" evidence="13">
    <location>
        <begin position="261"/>
        <end position="289"/>
    </location>
</feature>
<comment type="subcellular location">
    <subcellularLocation>
        <location evidence="1">Nucleus</location>
    </subcellularLocation>
</comment>
<evidence type="ECO:0000256" key="4">
    <source>
        <dbReference type="ARBA" id="ARBA00022771"/>
    </source>
</evidence>
<feature type="region of interest" description="Disordered" evidence="12">
    <location>
        <begin position="111"/>
        <end position="130"/>
    </location>
</feature>
<dbReference type="PROSITE" id="PS51915">
    <property type="entry name" value="ZAD"/>
    <property type="match status" value="1"/>
</dbReference>
<evidence type="ECO:0000256" key="3">
    <source>
        <dbReference type="ARBA" id="ARBA00022737"/>
    </source>
</evidence>
<dbReference type="SUPFAM" id="SSF57667">
    <property type="entry name" value="beta-beta-alpha zinc fingers"/>
    <property type="match status" value="3"/>
</dbReference>
<dbReference type="Gene3D" id="3.30.160.60">
    <property type="entry name" value="Classic Zinc Finger"/>
    <property type="match status" value="3"/>
</dbReference>
<name>A0A9N9RMS5_9DIPT</name>
<dbReference type="PANTHER" id="PTHR16515:SF49">
    <property type="entry name" value="GASTRULA ZINC FINGER PROTEIN XLCGF49.1-LIKE-RELATED"/>
    <property type="match status" value="1"/>
</dbReference>
<dbReference type="SUPFAM" id="SSF57716">
    <property type="entry name" value="Glucocorticoid receptor-like (DNA-binding domain)"/>
    <property type="match status" value="1"/>
</dbReference>
<keyword evidence="5 11" id="KW-0862">Zinc</keyword>
<dbReference type="GO" id="GO:0003677">
    <property type="term" value="F:DNA binding"/>
    <property type="evidence" value="ECO:0007669"/>
    <property type="project" value="UniProtKB-KW"/>
</dbReference>
<keyword evidence="3" id="KW-0677">Repeat</keyword>
<evidence type="ECO:0000313" key="15">
    <source>
        <dbReference type="EMBL" id="CAG9799833.1"/>
    </source>
</evidence>
<dbReference type="PROSITE" id="PS00028">
    <property type="entry name" value="ZINC_FINGER_C2H2_1"/>
    <property type="match status" value="5"/>
</dbReference>
<organism evidence="15 16">
    <name type="scientific">Chironomus riparius</name>
    <dbReference type="NCBI Taxonomy" id="315576"/>
    <lineage>
        <taxon>Eukaryota</taxon>
        <taxon>Metazoa</taxon>
        <taxon>Ecdysozoa</taxon>
        <taxon>Arthropoda</taxon>
        <taxon>Hexapoda</taxon>
        <taxon>Insecta</taxon>
        <taxon>Pterygota</taxon>
        <taxon>Neoptera</taxon>
        <taxon>Endopterygota</taxon>
        <taxon>Diptera</taxon>
        <taxon>Nematocera</taxon>
        <taxon>Chironomoidea</taxon>
        <taxon>Chironomidae</taxon>
        <taxon>Chironominae</taxon>
        <taxon>Chironomus</taxon>
    </lineage>
</organism>
<dbReference type="InterPro" id="IPR013087">
    <property type="entry name" value="Znf_C2H2_type"/>
</dbReference>
<dbReference type="EMBL" id="OU895877">
    <property type="protein sequence ID" value="CAG9799833.1"/>
    <property type="molecule type" value="Genomic_DNA"/>
</dbReference>
<feature type="domain" description="C2H2-type" evidence="13">
    <location>
        <begin position="205"/>
        <end position="232"/>
    </location>
</feature>
<dbReference type="GO" id="GO:0008270">
    <property type="term" value="F:zinc ion binding"/>
    <property type="evidence" value="ECO:0007669"/>
    <property type="project" value="UniProtKB-UniRule"/>
</dbReference>
<feature type="domain" description="C2H2-type" evidence="13">
    <location>
        <begin position="232"/>
        <end position="260"/>
    </location>
</feature>
<feature type="binding site" evidence="11">
    <location>
        <position position="50"/>
    </location>
    <ligand>
        <name>Zn(2+)</name>
        <dbReference type="ChEBI" id="CHEBI:29105"/>
    </ligand>
</feature>
<feature type="binding site" evidence="11">
    <location>
        <position position="53"/>
    </location>
    <ligand>
        <name>Zn(2+)</name>
        <dbReference type="ChEBI" id="CHEBI:29105"/>
    </ligand>
</feature>
<evidence type="ECO:0000256" key="2">
    <source>
        <dbReference type="ARBA" id="ARBA00022723"/>
    </source>
</evidence>
<dbReference type="InterPro" id="IPR050331">
    <property type="entry name" value="Zinc_finger"/>
</dbReference>
<protein>
    <submittedName>
        <fullName evidence="15">Uncharacterized protein</fullName>
    </submittedName>
</protein>
<evidence type="ECO:0000256" key="12">
    <source>
        <dbReference type="SAM" id="MobiDB-lite"/>
    </source>
</evidence>
<reference evidence="15" key="1">
    <citation type="submission" date="2022-01" db="EMBL/GenBank/DDBJ databases">
        <authorList>
            <person name="King R."/>
        </authorList>
    </citation>
    <scope>NUCLEOTIDE SEQUENCE</scope>
</reference>
<evidence type="ECO:0000256" key="11">
    <source>
        <dbReference type="PROSITE-ProRule" id="PRU01263"/>
    </source>
</evidence>
<proteinExistence type="predicted"/>
<dbReference type="SMART" id="SM00868">
    <property type="entry name" value="zf-AD"/>
    <property type="match status" value="1"/>
</dbReference>
<dbReference type="GO" id="GO:0005634">
    <property type="term" value="C:nucleus"/>
    <property type="evidence" value="ECO:0007669"/>
    <property type="project" value="UniProtKB-SubCell"/>
</dbReference>
<keyword evidence="8" id="KW-0804">Transcription</keyword>
<keyword evidence="7" id="KW-0238">DNA-binding</keyword>
<evidence type="ECO:0000256" key="5">
    <source>
        <dbReference type="ARBA" id="ARBA00022833"/>
    </source>
</evidence>
<keyword evidence="6" id="KW-0805">Transcription regulation</keyword>
<keyword evidence="4 10" id="KW-0863">Zinc-finger</keyword>
<feature type="domain" description="ZAD" evidence="14">
    <location>
        <begin position="5"/>
        <end position="77"/>
    </location>
</feature>
<evidence type="ECO:0000256" key="6">
    <source>
        <dbReference type="ARBA" id="ARBA00023015"/>
    </source>
</evidence>
<keyword evidence="9" id="KW-0539">Nucleus</keyword>